<dbReference type="GO" id="GO:0008941">
    <property type="term" value="F:nitric oxide dioxygenase NAD(P)H activity"/>
    <property type="evidence" value="ECO:0007669"/>
    <property type="project" value="UniProtKB-EC"/>
</dbReference>
<dbReference type="Gene3D" id="2.40.30.10">
    <property type="entry name" value="Translation factors"/>
    <property type="match status" value="1"/>
</dbReference>
<dbReference type="InterPro" id="IPR039261">
    <property type="entry name" value="FNR_nucleotide-bd"/>
</dbReference>
<dbReference type="GO" id="GO:0019825">
    <property type="term" value="F:oxygen binding"/>
    <property type="evidence" value="ECO:0007669"/>
    <property type="project" value="InterPro"/>
</dbReference>
<dbReference type="SUPFAM" id="SSF46458">
    <property type="entry name" value="Globin-like"/>
    <property type="match status" value="1"/>
</dbReference>
<dbReference type="PROSITE" id="PS01033">
    <property type="entry name" value="GLOBIN"/>
    <property type="match status" value="1"/>
</dbReference>
<comment type="similarity">
    <text evidence="6">Belongs to the globin family.</text>
</comment>
<keyword evidence="6" id="KW-0813">Transport</keyword>
<keyword evidence="6" id="KW-0349">Heme</keyword>
<dbReference type="GO" id="GO:0005344">
    <property type="term" value="F:oxygen carrier activity"/>
    <property type="evidence" value="ECO:0007669"/>
    <property type="project" value="UniProtKB-KW"/>
</dbReference>
<dbReference type="InterPro" id="IPR050415">
    <property type="entry name" value="MRET"/>
</dbReference>
<dbReference type="InterPro" id="IPR000971">
    <property type="entry name" value="Globin"/>
</dbReference>
<gene>
    <name evidence="9" type="ORF">ACHHYP_04800</name>
</gene>
<evidence type="ECO:0000259" key="8">
    <source>
        <dbReference type="PROSITE" id="PS51384"/>
    </source>
</evidence>
<dbReference type="InterPro" id="IPR017927">
    <property type="entry name" value="FAD-bd_FR_type"/>
</dbReference>
<dbReference type="SUPFAM" id="SSF52343">
    <property type="entry name" value="Ferredoxin reductase-like, C-terminal NADP-linked domain"/>
    <property type="match status" value="1"/>
</dbReference>
<dbReference type="InterPro" id="IPR009050">
    <property type="entry name" value="Globin-like_sf"/>
</dbReference>
<evidence type="ECO:0000256" key="6">
    <source>
        <dbReference type="RuleBase" id="RU000356"/>
    </source>
</evidence>
<dbReference type="SUPFAM" id="SSF63380">
    <property type="entry name" value="Riboflavin synthase domain-like"/>
    <property type="match status" value="1"/>
</dbReference>
<dbReference type="PANTHER" id="PTHR47354:SF5">
    <property type="entry name" value="PROTEIN RFBI"/>
    <property type="match status" value="1"/>
</dbReference>
<feature type="domain" description="Globin" evidence="7">
    <location>
        <begin position="42"/>
        <end position="187"/>
    </location>
</feature>
<organism evidence="9 10">
    <name type="scientific">Achlya hypogyna</name>
    <name type="common">Oomycete</name>
    <name type="synonym">Protoachlya hypogyna</name>
    <dbReference type="NCBI Taxonomy" id="1202772"/>
    <lineage>
        <taxon>Eukaryota</taxon>
        <taxon>Sar</taxon>
        <taxon>Stramenopiles</taxon>
        <taxon>Oomycota</taxon>
        <taxon>Saprolegniomycetes</taxon>
        <taxon>Saprolegniales</taxon>
        <taxon>Achlyaceae</taxon>
        <taxon>Achlya</taxon>
    </lineage>
</organism>
<keyword evidence="6" id="KW-0479">Metal-binding</keyword>
<dbReference type="EC" id="1.14.12.17" evidence="2"/>
<sequence>MGGAVSVDDGSMILVEDHAIAIKPHFIQTLSPAMNLDVTNPVITASDELLIQSHWAKICNGTAAFDPAKHITPMKFFSSTFYSLLFEAAPSVRPLFRSSITVQGKSLARLIDVLVTIVKANDIERACLDLAARHAAFGATNDHYSAVGTILLKTLEVVSGPEWSEKLHTAYLTAYCFLYYLMLPNIIDIVPVPIKLSLPGSIVKRDMVSPEVVSLSVSVDFPIRYHPGDSILLGLPLPTGEIRRSYAVTSLYTPGVNLFDICVQAAGEASTWLCQANVGTAVNVYWINVGVHIETDEPAAIPKKPLFVSEGIAVAPFYTMMRALQSIQDQWDGSAVALQCGKLSLPCFETIEWSRCTIATASVVTMERMLELAPDLSERHLYVAGSAAFVEETKRFFRDGGGQDSAIEIYSFDNEAFVAASQLA</sequence>
<comment type="caution">
    <text evidence="9">The sequence shown here is derived from an EMBL/GenBank/DDBJ whole genome shotgun (WGS) entry which is preliminary data.</text>
</comment>
<accession>A0A1V9Z097</accession>
<evidence type="ECO:0000313" key="10">
    <source>
        <dbReference type="Proteomes" id="UP000243579"/>
    </source>
</evidence>
<comment type="catalytic activity">
    <reaction evidence="4">
        <text>2 nitric oxide + NADH + 2 O2 = 2 nitrate + NAD(+) + H(+)</text>
        <dbReference type="Rhea" id="RHEA:19469"/>
        <dbReference type="ChEBI" id="CHEBI:15378"/>
        <dbReference type="ChEBI" id="CHEBI:15379"/>
        <dbReference type="ChEBI" id="CHEBI:16480"/>
        <dbReference type="ChEBI" id="CHEBI:17632"/>
        <dbReference type="ChEBI" id="CHEBI:57540"/>
        <dbReference type="ChEBI" id="CHEBI:57945"/>
        <dbReference type="EC" id="1.14.12.17"/>
    </reaction>
</comment>
<comment type="catalytic activity">
    <reaction evidence="5">
        <text>2 nitric oxide + NADPH + 2 O2 = 2 nitrate + NADP(+) + H(+)</text>
        <dbReference type="Rhea" id="RHEA:19465"/>
        <dbReference type="ChEBI" id="CHEBI:15378"/>
        <dbReference type="ChEBI" id="CHEBI:15379"/>
        <dbReference type="ChEBI" id="CHEBI:16480"/>
        <dbReference type="ChEBI" id="CHEBI:17632"/>
        <dbReference type="ChEBI" id="CHEBI:57783"/>
        <dbReference type="ChEBI" id="CHEBI:58349"/>
        <dbReference type="EC" id="1.14.12.17"/>
    </reaction>
</comment>
<dbReference type="EMBL" id="JNBR01000541">
    <property type="protein sequence ID" value="OQR91317.1"/>
    <property type="molecule type" value="Genomic_DNA"/>
</dbReference>
<dbReference type="OrthoDB" id="436496at2759"/>
<keyword evidence="6" id="KW-0561">Oxygen transport</keyword>
<feature type="domain" description="FAD-binding FR-type" evidence="8">
    <location>
        <begin position="195"/>
        <end position="298"/>
    </location>
</feature>
<evidence type="ECO:0000313" key="9">
    <source>
        <dbReference type="EMBL" id="OQR91317.1"/>
    </source>
</evidence>
<evidence type="ECO:0000256" key="5">
    <source>
        <dbReference type="ARBA" id="ARBA00049433"/>
    </source>
</evidence>
<dbReference type="InterPro" id="IPR012292">
    <property type="entry name" value="Globin/Proto"/>
</dbReference>
<evidence type="ECO:0000256" key="3">
    <source>
        <dbReference type="ARBA" id="ARBA00023027"/>
    </source>
</evidence>
<keyword evidence="6" id="KW-0408">Iron</keyword>
<dbReference type="InterPro" id="IPR017938">
    <property type="entry name" value="Riboflavin_synthase-like_b-brl"/>
</dbReference>
<dbReference type="Proteomes" id="UP000243579">
    <property type="component" value="Unassembled WGS sequence"/>
</dbReference>
<name>A0A1V9Z097_ACHHY</name>
<reference evidence="9 10" key="1">
    <citation type="journal article" date="2014" name="Genome Biol. Evol.">
        <title>The secreted proteins of Achlya hypogyna and Thraustotheca clavata identify the ancestral oomycete secretome and reveal gene acquisitions by horizontal gene transfer.</title>
        <authorList>
            <person name="Misner I."/>
            <person name="Blouin N."/>
            <person name="Leonard G."/>
            <person name="Richards T.A."/>
            <person name="Lane C.E."/>
        </authorList>
    </citation>
    <scope>NUCLEOTIDE SEQUENCE [LARGE SCALE GENOMIC DNA]</scope>
    <source>
        <strain evidence="9 10">ATCC 48635</strain>
    </source>
</reference>
<dbReference type="PANTHER" id="PTHR47354">
    <property type="entry name" value="NADH OXIDOREDUCTASE HCR"/>
    <property type="match status" value="1"/>
</dbReference>
<keyword evidence="3" id="KW-0520">NAD</keyword>
<comment type="similarity">
    <text evidence="1">In the C-terminal section; belongs to the flavoprotein pyridine nucleotide cytochrome reductase family.</text>
</comment>
<evidence type="ECO:0000259" key="7">
    <source>
        <dbReference type="PROSITE" id="PS01033"/>
    </source>
</evidence>
<proteinExistence type="inferred from homology"/>
<dbReference type="AlphaFoldDB" id="A0A1V9Z097"/>
<evidence type="ECO:0000256" key="1">
    <source>
        <dbReference type="ARBA" id="ARBA00006401"/>
    </source>
</evidence>
<dbReference type="PROSITE" id="PS51384">
    <property type="entry name" value="FAD_FR"/>
    <property type="match status" value="1"/>
</dbReference>
<dbReference type="Pfam" id="PF00042">
    <property type="entry name" value="Globin"/>
    <property type="match status" value="1"/>
</dbReference>
<keyword evidence="10" id="KW-1185">Reference proteome</keyword>
<dbReference type="Gene3D" id="1.10.490.10">
    <property type="entry name" value="Globins"/>
    <property type="match status" value="1"/>
</dbReference>
<evidence type="ECO:0000256" key="2">
    <source>
        <dbReference type="ARBA" id="ARBA00012229"/>
    </source>
</evidence>
<protein>
    <recommendedName>
        <fullName evidence="2">nitric oxide dioxygenase</fullName>
        <ecNumber evidence="2">1.14.12.17</ecNumber>
    </recommendedName>
</protein>
<evidence type="ECO:0000256" key="4">
    <source>
        <dbReference type="ARBA" id="ARBA00048649"/>
    </source>
</evidence>
<dbReference type="GO" id="GO:0020037">
    <property type="term" value="F:heme binding"/>
    <property type="evidence" value="ECO:0007669"/>
    <property type="project" value="InterPro"/>
</dbReference>